<dbReference type="CDD" id="cd04301">
    <property type="entry name" value="NAT_SF"/>
    <property type="match status" value="1"/>
</dbReference>
<dbReference type="OrthoDB" id="9797178at2"/>
<dbReference type="AlphaFoldDB" id="A0A1I5KTD8"/>
<sequence>MYIREETSADADAIHILTQKAFAPMPYSSGNEGPIIDQLRRDGDLVLSLVMDDDGSIAGHVAFSKIKIDGKWDKWYCLGPISVTPDKQSQGIGKALVGEGMRRLRALGANGCILIGNPAYYDRLGFKCNGQLRYGGLDASLIQYMTFQGPAPKGALTHADAFEQAFKEMSA</sequence>
<dbReference type="GO" id="GO:0016747">
    <property type="term" value="F:acyltransferase activity, transferring groups other than amino-acyl groups"/>
    <property type="evidence" value="ECO:0007669"/>
    <property type="project" value="InterPro"/>
</dbReference>
<gene>
    <name evidence="2" type="ORF">SAMN04488056_11513</name>
</gene>
<dbReference type="EMBL" id="FOVR01000015">
    <property type="protein sequence ID" value="SFO88370.1"/>
    <property type="molecule type" value="Genomic_DNA"/>
</dbReference>
<dbReference type="InterPro" id="IPR000182">
    <property type="entry name" value="GNAT_dom"/>
</dbReference>
<evidence type="ECO:0000313" key="2">
    <source>
        <dbReference type="EMBL" id="SFO88370.1"/>
    </source>
</evidence>
<organism evidence="2 3">
    <name type="scientific">Cohaesibacter marisflavi</name>
    <dbReference type="NCBI Taxonomy" id="655353"/>
    <lineage>
        <taxon>Bacteria</taxon>
        <taxon>Pseudomonadati</taxon>
        <taxon>Pseudomonadota</taxon>
        <taxon>Alphaproteobacteria</taxon>
        <taxon>Hyphomicrobiales</taxon>
        <taxon>Cohaesibacteraceae</taxon>
    </lineage>
</organism>
<proteinExistence type="predicted"/>
<protein>
    <submittedName>
        <fullName evidence="2">Putative acetyltransferase</fullName>
    </submittedName>
</protein>
<feature type="domain" description="N-acetyltransferase" evidence="1">
    <location>
        <begin position="1"/>
        <end position="150"/>
    </location>
</feature>
<reference evidence="2 3" key="1">
    <citation type="submission" date="2016-10" db="EMBL/GenBank/DDBJ databases">
        <authorList>
            <person name="de Groot N.N."/>
        </authorList>
    </citation>
    <scope>NUCLEOTIDE SEQUENCE [LARGE SCALE GENOMIC DNA]</scope>
    <source>
        <strain evidence="2 3">CGMCC 1.9157</strain>
    </source>
</reference>
<dbReference type="SUPFAM" id="SSF55729">
    <property type="entry name" value="Acyl-CoA N-acyltransferases (Nat)"/>
    <property type="match status" value="1"/>
</dbReference>
<dbReference type="Proteomes" id="UP000199236">
    <property type="component" value="Unassembled WGS sequence"/>
</dbReference>
<dbReference type="PROSITE" id="PS51186">
    <property type="entry name" value="GNAT"/>
    <property type="match status" value="1"/>
</dbReference>
<dbReference type="Pfam" id="PF13508">
    <property type="entry name" value="Acetyltransf_7"/>
    <property type="match status" value="1"/>
</dbReference>
<dbReference type="Gene3D" id="3.40.630.30">
    <property type="match status" value="1"/>
</dbReference>
<keyword evidence="2" id="KW-0808">Transferase</keyword>
<dbReference type="InterPro" id="IPR016181">
    <property type="entry name" value="Acyl_CoA_acyltransferase"/>
</dbReference>
<evidence type="ECO:0000259" key="1">
    <source>
        <dbReference type="PROSITE" id="PS51186"/>
    </source>
</evidence>
<keyword evidence="3" id="KW-1185">Reference proteome</keyword>
<accession>A0A1I5KTD8</accession>
<dbReference type="RefSeq" id="WP_090075113.1">
    <property type="nucleotide sequence ID" value="NZ_FOVR01000015.1"/>
</dbReference>
<evidence type="ECO:0000313" key="3">
    <source>
        <dbReference type="Proteomes" id="UP000199236"/>
    </source>
</evidence>
<dbReference type="STRING" id="655353.SAMN04488056_11513"/>
<name>A0A1I5KTD8_9HYPH</name>